<sequence>MSGSREATGRDHDGGRAPSDGAWQARASTRRHFGNGPLSQGAALVYTLLVVELLILLTALPGLVPLLLLTADSSNIPLAAACALPLGPAVSAALYALRRRSGDITDLHPARAFWRGYRLNVLASLKVWVPGVAWLAVIGLNLANFGAADVPGWWAALLVAIAVATALWLGNALVITSLFSFRTVDIARLALLFLARTPAVTLGNACLVALAALLTAATSEVVLILLGSVFAFVLLLTSRRMITAIEEEFTA</sequence>
<evidence type="ECO:0000256" key="1">
    <source>
        <dbReference type="SAM" id="MobiDB-lite"/>
    </source>
</evidence>
<dbReference type="Proteomes" id="UP001230908">
    <property type="component" value="Unassembled WGS sequence"/>
</dbReference>
<feature type="transmembrane region" description="Helical" evidence="2">
    <location>
        <begin position="76"/>
        <end position="97"/>
    </location>
</feature>
<keyword evidence="4" id="KW-1185">Reference proteome</keyword>
<dbReference type="RefSeq" id="WP_308712041.1">
    <property type="nucleotide sequence ID" value="NZ_JAVHUY010000007.1"/>
</dbReference>
<reference evidence="3 4" key="1">
    <citation type="submission" date="2023-08" db="EMBL/GenBank/DDBJ databases">
        <title>Phytohabitans sansha sp. nov., isolated from marine sediment.</title>
        <authorList>
            <person name="Zhao Y."/>
            <person name="Yi K."/>
        </authorList>
    </citation>
    <scope>NUCLEOTIDE SEQUENCE [LARGE SCALE GENOMIC DNA]</scope>
    <source>
        <strain evidence="3 4">ZYX-F-186</strain>
    </source>
</reference>
<keyword evidence="2" id="KW-0812">Transmembrane</keyword>
<feature type="transmembrane region" description="Helical" evidence="2">
    <location>
        <begin position="221"/>
        <end position="237"/>
    </location>
</feature>
<name>A0ABU0ZEJ0_9ACTN</name>
<dbReference type="EMBL" id="JAVHUY010000007">
    <property type="protein sequence ID" value="MDQ7904772.1"/>
    <property type="molecule type" value="Genomic_DNA"/>
</dbReference>
<feature type="transmembrane region" description="Helical" evidence="2">
    <location>
        <begin position="152"/>
        <end position="179"/>
    </location>
</feature>
<keyword evidence="2" id="KW-0472">Membrane</keyword>
<evidence type="ECO:0000313" key="3">
    <source>
        <dbReference type="EMBL" id="MDQ7904772.1"/>
    </source>
</evidence>
<gene>
    <name evidence="3" type="ORF">RB614_09595</name>
</gene>
<feature type="transmembrane region" description="Helical" evidence="2">
    <location>
        <begin position="43"/>
        <end position="64"/>
    </location>
</feature>
<feature type="transmembrane region" description="Helical" evidence="2">
    <location>
        <begin position="117"/>
        <end position="140"/>
    </location>
</feature>
<keyword evidence="2" id="KW-1133">Transmembrane helix</keyword>
<organism evidence="3 4">
    <name type="scientific">Phytohabitans maris</name>
    <dbReference type="NCBI Taxonomy" id="3071409"/>
    <lineage>
        <taxon>Bacteria</taxon>
        <taxon>Bacillati</taxon>
        <taxon>Actinomycetota</taxon>
        <taxon>Actinomycetes</taxon>
        <taxon>Micromonosporales</taxon>
        <taxon>Micromonosporaceae</taxon>
    </lineage>
</organism>
<comment type="caution">
    <text evidence="3">The sequence shown here is derived from an EMBL/GenBank/DDBJ whole genome shotgun (WGS) entry which is preliminary data.</text>
</comment>
<feature type="region of interest" description="Disordered" evidence="1">
    <location>
        <begin position="1"/>
        <end position="21"/>
    </location>
</feature>
<evidence type="ECO:0000256" key="2">
    <source>
        <dbReference type="SAM" id="Phobius"/>
    </source>
</evidence>
<accession>A0ABU0ZEJ0</accession>
<evidence type="ECO:0008006" key="5">
    <source>
        <dbReference type="Google" id="ProtNLM"/>
    </source>
</evidence>
<protein>
    <recommendedName>
        <fullName evidence="5">DUF624 domain-containing protein</fullName>
    </recommendedName>
</protein>
<proteinExistence type="predicted"/>
<feature type="transmembrane region" description="Helical" evidence="2">
    <location>
        <begin position="191"/>
        <end position="215"/>
    </location>
</feature>
<evidence type="ECO:0000313" key="4">
    <source>
        <dbReference type="Proteomes" id="UP001230908"/>
    </source>
</evidence>